<evidence type="ECO:0000313" key="1">
    <source>
        <dbReference type="EnsemblMetazoa" id="MESCA008808-PA"/>
    </source>
</evidence>
<reference evidence="2" key="1">
    <citation type="submission" date="2013-02" db="EMBL/GenBank/DDBJ databases">
        <authorList>
            <person name="Hughes D."/>
        </authorList>
    </citation>
    <scope>NUCLEOTIDE SEQUENCE</scope>
    <source>
        <strain>Durham</strain>
        <strain evidence="2">NC isolate 2 -- Noor lab</strain>
    </source>
</reference>
<reference evidence="1" key="2">
    <citation type="submission" date="2015-06" db="UniProtKB">
        <authorList>
            <consortium name="EnsemblMetazoa"/>
        </authorList>
    </citation>
    <scope>IDENTIFICATION</scope>
</reference>
<keyword evidence="2" id="KW-1185">Reference proteome</keyword>
<dbReference type="Proteomes" id="UP000015102">
    <property type="component" value="Unassembled WGS sequence"/>
</dbReference>
<evidence type="ECO:0000313" key="2">
    <source>
        <dbReference type="Proteomes" id="UP000015102"/>
    </source>
</evidence>
<organism evidence="1 2">
    <name type="scientific">Megaselia scalaris</name>
    <name type="common">Humpbacked fly</name>
    <name type="synonym">Phora scalaris</name>
    <dbReference type="NCBI Taxonomy" id="36166"/>
    <lineage>
        <taxon>Eukaryota</taxon>
        <taxon>Metazoa</taxon>
        <taxon>Ecdysozoa</taxon>
        <taxon>Arthropoda</taxon>
        <taxon>Hexapoda</taxon>
        <taxon>Insecta</taxon>
        <taxon>Pterygota</taxon>
        <taxon>Neoptera</taxon>
        <taxon>Endopterygota</taxon>
        <taxon>Diptera</taxon>
        <taxon>Brachycera</taxon>
        <taxon>Muscomorpha</taxon>
        <taxon>Platypezoidea</taxon>
        <taxon>Phoridae</taxon>
        <taxon>Megaseliini</taxon>
        <taxon>Megaselia</taxon>
    </lineage>
</organism>
<dbReference type="AlphaFoldDB" id="T1GY86"/>
<dbReference type="STRING" id="36166.T1GY86"/>
<dbReference type="EnsemblMetazoa" id="MESCA008808-RA">
    <property type="protein sequence ID" value="MESCA008808-PA"/>
    <property type="gene ID" value="MESCA008808"/>
</dbReference>
<protein>
    <submittedName>
        <fullName evidence="1">Uncharacterized protein</fullName>
    </submittedName>
</protein>
<proteinExistence type="predicted"/>
<dbReference type="EMBL" id="CAQQ02198824">
    <property type="status" value="NOT_ANNOTATED_CDS"/>
    <property type="molecule type" value="Genomic_DNA"/>
</dbReference>
<name>T1GY86_MEGSC</name>
<sequence length="80" mass="8718">MYWFRTSMVVDCWKFDARFVGGGPGGGGGGGFGAFSGMLHSQQMLYSCPVNSMCQCTSKPNDTSTLIEINCNEVTLYKFP</sequence>
<accession>T1GY86</accession>
<dbReference type="HOGENOM" id="CLU_2596961_0_0_1"/>